<reference evidence="1 2" key="1">
    <citation type="journal article" date="2021" name="BMC Genomics">
        <title>Datura genome reveals duplications of psychoactive alkaloid biosynthetic genes and high mutation rate following tissue culture.</title>
        <authorList>
            <person name="Rajewski A."/>
            <person name="Carter-House D."/>
            <person name="Stajich J."/>
            <person name="Litt A."/>
        </authorList>
    </citation>
    <scope>NUCLEOTIDE SEQUENCE [LARGE SCALE GENOMIC DNA]</scope>
    <source>
        <strain evidence="1">AR-01</strain>
    </source>
</reference>
<proteinExistence type="predicted"/>
<dbReference type="EMBL" id="JACEIK010003167">
    <property type="protein sequence ID" value="MCD9640648.1"/>
    <property type="molecule type" value="Genomic_DNA"/>
</dbReference>
<sequence length="115" mass="13154">MPIKILRLPMGQVSVMQNAYGAILRFRSDIMPIGDYVEACRVILKSNLLQTSRLPKMELLIQKEPQLASTHSFGPQVPEVQLQEQRGLKIQLQKPNGLKVHTQEPCLLRCRRLHT</sequence>
<dbReference type="Proteomes" id="UP000823775">
    <property type="component" value="Unassembled WGS sequence"/>
</dbReference>
<evidence type="ECO:0000313" key="2">
    <source>
        <dbReference type="Proteomes" id="UP000823775"/>
    </source>
</evidence>
<accession>A0ABS8V0J6</accession>
<evidence type="ECO:0000313" key="1">
    <source>
        <dbReference type="EMBL" id="MCD9640648.1"/>
    </source>
</evidence>
<gene>
    <name evidence="1" type="ORF">HAX54_026056</name>
</gene>
<protein>
    <submittedName>
        <fullName evidence="1">Uncharacterized protein</fullName>
    </submittedName>
</protein>
<name>A0ABS8V0J6_DATST</name>
<comment type="caution">
    <text evidence="1">The sequence shown here is derived from an EMBL/GenBank/DDBJ whole genome shotgun (WGS) entry which is preliminary data.</text>
</comment>
<organism evidence="1 2">
    <name type="scientific">Datura stramonium</name>
    <name type="common">Jimsonweed</name>
    <name type="synonym">Common thornapple</name>
    <dbReference type="NCBI Taxonomy" id="4076"/>
    <lineage>
        <taxon>Eukaryota</taxon>
        <taxon>Viridiplantae</taxon>
        <taxon>Streptophyta</taxon>
        <taxon>Embryophyta</taxon>
        <taxon>Tracheophyta</taxon>
        <taxon>Spermatophyta</taxon>
        <taxon>Magnoliopsida</taxon>
        <taxon>eudicotyledons</taxon>
        <taxon>Gunneridae</taxon>
        <taxon>Pentapetalae</taxon>
        <taxon>asterids</taxon>
        <taxon>lamiids</taxon>
        <taxon>Solanales</taxon>
        <taxon>Solanaceae</taxon>
        <taxon>Solanoideae</taxon>
        <taxon>Datureae</taxon>
        <taxon>Datura</taxon>
    </lineage>
</organism>
<keyword evidence="2" id="KW-1185">Reference proteome</keyword>